<keyword evidence="5" id="KW-0408">Iron</keyword>
<dbReference type="EMBL" id="JABEZW010219126">
    <property type="protein sequence ID" value="MBA0785529.1"/>
    <property type="molecule type" value="Genomic_DNA"/>
</dbReference>
<sequence>MKRWFRDVTLNMILRIVVGKRIPNSYEGDETMKWKKSLHDLFELTGELVVSDALPYLRWLDVGGDKTIMKKVAREFDQVVEEWLRELKEKRAKNEANSEEDFMGVMLSILRDARSMMSISSTKPNLS</sequence>
<dbReference type="GO" id="GO:0005506">
    <property type="term" value="F:iron ion binding"/>
    <property type="evidence" value="ECO:0007669"/>
    <property type="project" value="InterPro"/>
</dbReference>
<evidence type="ECO:0000313" key="9">
    <source>
        <dbReference type="EMBL" id="MBA0785529.1"/>
    </source>
</evidence>
<evidence type="ECO:0000256" key="5">
    <source>
        <dbReference type="ARBA" id="ARBA00023004"/>
    </source>
</evidence>
<keyword evidence="6" id="KW-0503">Monooxygenase</keyword>
<feature type="coiled-coil region" evidence="7">
    <location>
        <begin position="73"/>
        <end position="100"/>
    </location>
</feature>
<evidence type="ECO:0000256" key="2">
    <source>
        <dbReference type="ARBA" id="ARBA00022617"/>
    </source>
</evidence>
<evidence type="ECO:0000256" key="4">
    <source>
        <dbReference type="ARBA" id="ARBA00023002"/>
    </source>
</evidence>
<name>A0A7J9FJR7_9ROSI</name>
<dbReference type="GO" id="GO:0016705">
    <property type="term" value="F:oxidoreductase activity, acting on paired donors, with incorporation or reduction of molecular oxygen"/>
    <property type="evidence" value="ECO:0007669"/>
    <property type="project" value="InterPro"/>
</dbReference>
<evidence type="ECO:0000256" key="3">
    <source>
        <dbReference type="ARBA" id="ARBA00022723"/>
    </source>
</evidence>
<comment type="similarity">
    <text evidence="1">Belongs to the cytochrome P450 family.</text>
</comment>
<dbReference type="InterPro" id="IPR036396">
    <property type="entry name" value="Cyt_P450_sf"/>
</dbReference>
<evidence type="ECO:0000256" key="6">
    <source>
        <dbReference type="ARBA" id="ARBA00023033"/>
    </source>
</evidence>
<evidence type="ECO:0000313" key="10">
    <source>
        <dbReference type="Proteomes" id="UP000593568"/>
    </source>
</evidence>
<protein>
    <recommendedName>
        <fullName evidence="11">Cytochrome P450 CYP82D47-like</fullName>
    </recommendedName>
</protein>
<feature type="chain" id="PRO_5029603328" description="Cytochrome P450 CYP82D47-like" evidence="8">
    <location>
        <begin position="20"/>
        <end position="127"/>
    </location>
</feature>
<dbReference type="InterPro" id="IPR050651">
    <property type="entry name" value="Plant_Cytochrome_P450_Monoox"/>
</dbReference>
<keyword evidence="7" id="KW-0175">Coiled coil</keyword>
<keyword evidence="2" id="KW-0349">Heme</keyword>
<keyword evidence="8" id="KW-0732">Signal</keyword>
<comment type="caution">
    <text evidence="9">The sequence shown here is derived from an EMBL/GenBank/DDBJ whole genome shotgun (WGS) entry which is preliminary data.</text>
</comment>
<dbReference type="GO" id="GO:0004497">
    <property type="term" value="F:monooxygenase activity"/>
    <property type="evidence" value="ECO:0007669"/>
    <property type="project" value="UniProtKB-KW"/>
</dbReference>
<dbReference type="Gene3D" id="1.10.630.10">
    <property type="entry name" value="Cytochrome P450"/>
    <property type="match status" value="1"/>
</dbReference>
<evidence type="ECO:0008006" key="11">
    <source>
        <dbReference type="Google" id="ProtNLM"/>
    </source>
</evidence>
<proteinExistence type="inferred from homology"/>
<keyword evidence="3" id="KW-0479">Metal-binding</keyword>
<dbReference type="PANTHER" id="PTHR47947:SF2">
    <property type="entry name" value="CYTOCHROME P450 82C3-LIKE"/>
    <property type="match status" value="1"/>
</dbReference>
<dbReference type="SUPFAM" id="SSF48264">
    <property type="entry name" value="Cytochrome P450"/>
    <property type="match status" value="1"/>
</dbReference>
<gene>
    <name evidence="9" type="ORF">Gotri_027581</name>
</gene>
<reference evidence="9 10" key="1">
    <citation type="journal article" date="2019" name="Genome Biol. Evol.">
        <title>Insights into the evolution of the New World diploid cottons (Gossypium, subgenus Houzingenia) based on genome sequencing.</title>
        <authorList>
            <person name="Grover C.E."/>
            <person name="Arick M.A. 2nd"/>
            <person name="Thrash A."/>
            <person name="Conover J.L."/>
            <person name="Sanders W.S."/>
            <person name="Peterson D.G."/>
            <person name="Frelichowski J.E."/>
            <person name="Scheffler J.A."/>
            <person name="Scheffler B.E."/>
            <person name="Wendel J.F."/>
        </authorList>
    </citation>
    <scope>NUCLEOTIDE SEQUENCE [LARGE SCALE GENOMIC DNA]</scope>
    <source>
        <strain evidence="9">8</strain>
        <tissue evidence="9">Leaf</tissue>
    </source>
</reference>
<organism evidence="9 10">
    <name type="scientific">Gossypium trilobum</name>
    <dbReference type="NCBI Taxonomy" id="34281"/>
    <lineage>
        <taxon>Eukaryota</taxon>
        <taxon>Viridiplantae</taxon>
        <taxon>Streptophyta</taxon>
        <taxon>Embryophyta</taxon>
        <taxon>Tracheophyta</taxon>
        <taxon>Spermatophyta</taxon>
        <taxon>Magnoliopsida</taxon>
        <taxon>eudicotyledons</taxon>
        <taxon>Gunneridae</taxon>
        <taxon>Pentapetalae</taxon>
        <taxon>rosids</taxon>
        <taxon>malvids</taxon>
        <taxon>Malvales</taxon>
        <taxon>Malvaceae</taxon>
        <taxon>Malvoideae</taxon>
        <taxon>Gossypium</taxon>
    </lineage>
</organism>
<evidence type="ECO:0000256" key="8">
    <source>
        <dbReference type="SAM" id="SignalP"/>
    </source>
</evidence>
<feature type="signal peptide" evidence="8">
    <location>
        <begin position="1"/>
        <end position="19"/>
    </location>
</feature>
<dbReference type="PANTHER" id="PTHR47947">
    <property type="entry name" value="CYTOCHROME P450 82C3-RELATED"/>
    <property type="match status" value="1"/>
</dbReference>
<keyword evidence="10" id="KW-1185">Reference proteome</keyword>
<accession>A0A7J9FJR7</accession>
<dbReference type="Proteomes" id="UP000593568">
    <property type="component" value="Unassembled WGS sequence"/>
</dbReference>
<dbReference type="AlphaFoldDB" id="A0A7J9FJR7"/>
<evidence type="ECO:0000256" key="7">
    <source>
        <dbReference type="SAM" id="Coils"/>
    </source>
</evidence>
<keyword evidence="4" id="KW-0560">Oxidoreductase</keyword>
<dbReference type="GO" id="GO:0020037">
    <property type="term" value="F:heme binding"/>
    <property type="evidence" value="ECO:0007669"/>
    <property type="project" value="InterPro"/>
</dbReference>
<evidence type="ECO:0000256" key="1">
    <source>
        <dbReference type="ARBA" id="ARBA00010617"/>
    </source>
</evidence>